<organism evidence="1 2">
    <name type="scientific">Streptococcus porcinus str. Jelinkova 176</name>
    <dbReference type="NCBI Taxonomy" id="873448"/>
    <lineage>
        <taxon>Bacteria</taxon>
        <taxon>Bacillati</taxon>
        <taxon>Bacillota</taxon>
        <taxon>Bacilli</taxon>
        <taxon>Lactobacillales</taxon>
        <taxon>Streptococcaceae</taxon>
        <taxon>Streptococcus</taxon>
    </lineage>
</organism>
<gene>
    <name evidence="1" type="ORF">STRPO_0252</name>
</gene>
<evidence type="ECO:0008006" key="3">
    <source>
        <dbReference type="Google" id="ProtNLM"/>
    </source>
</evidence>
<dbReference type="RefSeq" id="WP_003084156.1">
    <property type="nucleotide sequence ID" value="NZ_AEUU02000001.1"/>
</dbReference>
<accession>A0ABN0CVN7</accession>
<reference evidence="1 2" key="1">
    <citation type="journal article" date="2014" name="Int. J. Syst. Evol. Microbiol.">
        <title>Phylogenomics and the dynamic genome evolution of the genus Streptococcus.</title>
        <authorList>
            <consortium name="The Broad Institute Genome Sequencing Platform"/>
            <person name="Richards V.P."/>
            <person name="Palmer S.R."/>
            <person name="Pavinski Bitar P.D."/>
            <person name="Qin X."/>
            <person name="Weinstock G.M."/>
            <person name="Highlander S.K."/>
            <person name="Town C.D."/>
            <person name="Burne R.A."/>
            <person name="Stanhope M.J."/>
        </authorList>
    </citation>
    <scope>NUCLEOTIDE SEQUENCE [LARGE SCALE GENOMIC DNA]</scope>
    <source>
        <strain evidence="1 2">Jelinkova 176</strain>
    </source>
</reference>
<keyword evidence="2" id="KW-1185">Reference proteome</keyword>
<evidence type="ECO:0000313" key="1">
    <source>
        <dbReference type="EMBL" id="EGJ27285.1"/>
    </source>
</evidence>
<dbReference type="Proteomes" id="UP000005356">
    <property type="component" value="Unassembled WGS sequence"/>
</dbReference>
<dbReference type="EMBL" id="AEUU02000001">
    <property type="protein sequence ID" value="EGJ27285.1"/>
    <property type="molecule type" value="Genomic_DNA"/>
</dbReference>
<sequence>MKKLFNLIFAKEEVKQHQPHDTKRASSEKQWAKFDAYMRSRISEGK</sequence>
<protein>
    <recommendedName>
        <fullName evidence="3">Phage protein</fullName>
    </recommendedName>
</protein>
<comment type="caution">
    <text evidence="1">The sequence shown here is derived from an EMBL/GenBank/DDBJ whole genome shotgun (WGS) entry which is preliminary data.</text>
</comment>
<evidence type="ECO:0000313" key="2">
    <source>
        <dbReference type="Proteomes" id="UP000005356"/>
    </source>
</evidence>
<name>A0ABN0CVN7_STRPO</name>
<proteinExistence type="predicted"/>